<dbReference type="PANTHER" id="PTHR30121">
    <property type="entry name" value="UNCHARACTERIZED PROTEIN YJGR-RELATED"/>
    <property type="match status" value="1"/>
</dbReference>
<dbReference type="InterPro" id="IPR051162">
    <property type="entry name" value="T4SS_component"/>
</dbReference>
<dbReference type="Pfam" id="PF05872">
    <property type="entry name" value="HerA_C"/>
    <property type="match status" value="1"/>
</dbReference>
<accession>A0A512N9Y4</accession>
<evidence type="ECO:0000313" key="3">
    <source>
        <dbReference type="EMBL" id="GEP55797.1"/>
    </source>
</evidence>
<dbReference type="Gene3D" id="3.40.50.300">
    <property type="entry name" value="P-loop containing nucleotide triphosphate hydrolases"/>
    <property type="match status" value="2"/>
</dbReference>
<dbReference type="CDD" id="cd01127">
    <property type="entry name" value="TrwB_TraG_TraD_VirD4"/>
    <property type="match status" value="1"/>
</dbReference>
<dbReference type="PANTHER" id="PTHR30121:SF6">
    <property type="entry name" value="SLR6007 PROTEIN"/>
    <property type="match status" value="1"/>
</dbReference>
<evidence type="ECO:0000313" key="4">
    <source>
        <dbReference type="Proteomes" id="UP000321058"/>
    </source>
</evidence>
<feature type="domain" description="Helicase HerA-like C-terminal" evidence="2">
    <location>
        <begin position="32"/>
        <end position="551"/>
    </location>
</feature>
<comment type="caution">
    <text evidence="3">The sequence shown here is derived from an EMBL/GenBank/DDBJ whole genome shotgun (WGS) entry which is preliminary data.</text>
</comment>
<name>A0A512N9Y4_9HYPH</name>
<sequence length="567" mass="61228">MSPAYYGSLTLAKVECATDGDGMSDDTAIFVGTSDADQFLLLKYANRHGLIAGATGTGKTVTLQTIAEGFSAYGVPVFMADVKGDLSGVGQMGADNPRAIERAKQLKIEGYAGRAFPTIYWDLFGEKGHPVRTTVTEIGPVLMARLLQLNATQEGVLNIVFKVADEQSLLLLDFKDLQSVLQWTAENAGSLTTKYGNVSKQTVGTIQRSLLTLEQQGGERFFGEPALDLKDMIGRDASGAGYINILAADKLMQSPRLYATFLLWLLSELFEVMPEIGDADRPKFVFFFDEAHLLFDDAPKALLDKIEQVVRLIRSKGVGVYFITQNPLDVPESVLGQLSNRVQHALRAFTPKDQKAVKTAADTFRPNKKFNAAEAILELGVGEALVSFLDVKGVPEPVERCFVAPPRGRIGPATDAERAAAIKASPLAGKYDRAVDRESAYEVLNGRAAAGKVEHDETAPAPTPSRRGQYDAPPPVSSGPWGRTRIPQTEQEEVPPPPKPRARASAPRIPAEPKPPRTPASRSDSIGTTVAKTAARTVTNVLVREVTRAVFKDGGSILRGVLGSLRK</sequence>
<evidence type="ECO:0000259" key="2">
    <source>
        <dbReference type="Pfam" id="PF05872"/>
    </source>
</evidence>
<proteinExistence type="predicted"/>
<dbReference type="InterPro" id="IPR033186">
    <property type="entry name" value="HerA_C"/>
</dbReference>
<evidence type="ECO:0000256" key="1">
    <source>
        <dbReference type="SAM" id="MobiDB-lite"/>
    </source>
</evidence>
<dbReference type="EMBL" id="BKAJ01000045">
    <property type="protein sequence ID" value="GEP55797.1"/>
    <property type="molecule type" value="Genomic_DNA"/>
</dbReference>
<feature type="region of interest" description="Disordered" evidence="1">
    <location>
        <begin position="447"/>
        <end position="531"/>
    </location>
</feature>
<dbReference type="SUPFAM" id="SSF52540">
    <property type="entry name" value="P-loop containing nucleoside triphosphate hydrolases"/>
    <property type="match status" value="1"/>
</dbReference>
<keyword evidence="4" id="KW-1185">Reference proteome</keyword>
<gene>
    <name evidence="3" type="ORF">RSO01_29630</name>
</gene>
<protein>
    <recommendedName>
        <fullName evidence="2">Helicase HerA-like C-terminal domain-containing protein</fullName>
    </recommendedName>
</protein>
<dbReference type="Proteomes" id="UP000321058">
    <property type="component" value="Unassembled WGS sequence"/>
</dbReference>
<dbReference type="InterPro" id="IPR027417">
    <property type="entry name" value="P-loop_NTPase"/>
</dbReference>
<organism evidence="3 4">
    <name type="scientific">Reyranella soli</name>
    <dbReference type="NCBI Taxonomy" id="1230389"/>
    <lineage>
        <taxon>Bacteria</taxon>
        <taxon>Pseudomonadati</taxon>
        <taxon>Pseudomonadota</taxon>
        <taxon>Alphaproteobacteria</taxon>
        <taxon>Hyphomicrobiales</taxon>
        <taxon>Reyranellaceae</taxon>
        <taxon>Reyranella</taxon>
    </lineage>
</organism>
<dbReference type="AlphaFoldDB" id="A0A512N9Y4"/>
<reference evidence="3 4" key="1">
    <citation type="submission" date="2019-07" db="EMBL/GenBank/DDBJ databases">
        <title>Whole genome shotgun sequence of Reyranella soli NBRC 108950.</title>
        <authorList>
            <person name="Hosoyama A."/>
            <person name="Uohara A."/>
            <person name="Ohji S."/>
            <person name="Ichikawa N."/>
        </authorList>
    </citation>
    <scope>NUCLEOTIDE SEQUENCE [LARGE SCALE GENOMIC DNA]</scope>
    <source>
        <strain evidence="3 4">NBRC 108950</strain>
    </source>
</reference>